<evidence type="ECO:0000313" key="2">
    <source>
        <dbReference type="Proteomes" id="UP000284322"/>
    </source>
</evidence>
<keyword evidence="1" id="KW-0808">Transferase</keyword>
<protein>
    <submittedName>
        <fullName evidence="1">Kinase</fullName>
    </submittedName>
</protein>
<dbReference type="GO" id="GO:0016301">
    <property type="term" value="F:kinase activity"/>
    <property type="evidence" value="ECO:0007669"/>
    <property type="project" value="UniProtKB-KW"/>
</dbReference>
<dbReference type="RefSeq" id="WP_120107716.1">
    <property type="nucleotide sequence ID" value="NZ_RAHJ01000014.1"/>
</dbReference>
<dbReference type="SUPFAM" id="SSF52540">
    <property type="entry name" value="P-loop containing nucleoside triphosphate hydrolases"/>
    <property type="match status" value="1"/>
</dbReference>
<reference evidence="1 2" key="1">
    <citation type="submission" date="2018-09" db="EMBL/GenBank/DDBJ databases">
        <title>Altererythrobacter sp.Ery1 and Ery12, the genome sequencing of novel strains in genus Alterythrobacter.</title>
        <authorList>
            <person name="Cheng H."/>
            <person name="Wu Y.-H."/>
            <person name="Fang C."/>
            <person name="Xu X.-W."/>
        </authorList>
    </citation>
    <scope>NUCLEOTIDE SEQUENCE [LARGE SCALE GENOMIC DNA]</scope>
    <source>
        <strain evidence="1 2">Ery12</strain>
    </source>
</reference>
<organism evidence="1 2">
    <name type="scientific">Tsuneonella suprasediminis</name>
    <dbReference type="NCBI Taxonomy" id="2306996"/>
    <lineage>
        <taxon>Bacteria</taxon>
        <taxon>Pseudomonadati</taxon>
        <taxon>Pseudomonadota</taxon>
        <taxon>Alphaproteobacteria</taxon>
        <taxon>Sphingomonadales</taxon>
        <taxon>Erythrobacteraceae</taxon>
        <taxon>Tsuneonella</taxon>
    </lineage>
</organism>
<dbReference type="Pfam" id="PF03308">
    <property type="entry name" value="MeaB"/>
    <property type="match status" value="1"/>
</dbReference>
<name>A0A419R3X8_9SPHN</name>
<dbReference type="AlphaFoldDB" id="A0A419R3X8"/>
<keyword evidence="1" id="KW-0418">Kinase</keyword>
<dbReference type="OrthoDB" id="455474at2"/>
<keyword evidence="2" id="KW-1185">Reference proteome</keyword>
<sequence length="268" mass="29390">MTALPDIVAPAIEGWLSDGDRPIVVGICGAQGSGKSTLAGQLAERLARDGLKVATLSLDDLYLGTEARRELARNIHPLFVTRGVPGTHDVALGMAVIDAIRAGETVALPRFDKASDEPVPRHLWPVVDGRVDVLLFEGWCVGATEVARDDLATPVNALEADEDPAGHWRTAVNDFLAGQYQALFRRIDRLILLAAPGFEVVHQWRVEQERTLARRMVEEGRDSALIMSDAEIARFISHYERITRSILKTMPSHADLVVYLDKGRCIIG</sequence>
<evidence type="ECO:0000313" key="1">
    <source>
        <dbReference type="EMBL" id="RJX69234.1"/>
    </source>
</evidence>
<dbReference type="InterPro" id="IPR027417">
    <property type="entry name" value="P-loop_NTPase"/>
</dbReference>
<dbReference type="Gene3D" id="3.40.50.300">
    <property type="entry name" value="P-loop containing nucleotide triphosphate hydrolases"/>
    <property type="match status" value="1"/>
</dbReference>
<dbReference type="EMBL" id="RAHJ01000014">
    <property type="protein sequence ID" value="RJX69234.1"/>
    <property type="molecule type" value="Genomic_DNA"/>
</dbReference>
<gene>
    <name evidence="1" type="ORF">D6858_04980</name>
</gene>
<accession>A0A419R3X8</accession>
<dbReference type="Proteomes" id="UP000284322">
    <property type="component" value="Unassembled WGS sequence"/>
</dbReference>
<comment type="caution">
    <text evidence="1">The sequence shown here is derived from an EMBL/GenBank/DDBJ whole genome shotgun (WGS) entry which is preliminary data.</text>
</comment>
<proteinExistence type="predicted"/>
<dbReference type="PANTHER" id="PTHR10285">
    <property type="entry name" value="URIDINE KINASE"/>
    <property type="match status" value="1"/>
</dbReference>